<feature type="domain" description="O-methyltransferase C-terminal" evidence="4">
    <location>
        <begin position="214"/>
        <end position="409"/>
    </location>
</feature>
<dbReference type="InterPro" id="IPR001077">
    <property type="entry name" value="COMT_C"/>
</dbReference>
<dbReference type="EMBL" id="JAGFBR010000018">
    <property type="protein sequence ID" value="KAH0450238.1"/>
    <property type="molecule type" value="Genomic_DNA"/>
</dbReference>
<accession>A0AAV7G3G5</accession>
<sequence>MFLDNCLDEVAEAGLVSFRCRSEAAQDGNMGEAFVSHSRSQSGTNFQNSFHFPFHFPKQGRKRMPPTADSIHAANADVLDAQDAHATLLNHTLSYIKSTCLKCVVELRIPDAIHHHGIPVTIPDLISSLSIPEAKSRRLRIMMRLLSLEGIFKSHVTLSGEEAFDLTPVSRLLTTVMPHRPSSSPIVVMLLDHHYLDPCQQLSRWFHRPDVAITPFEMTYGKPFWNLKEVQPEFDDLFNNGMASDSAAFMDILKHIGGEVFQGIGTLVDVGGGTGKAAAALVKAFPGMKCTVLDLPHVVNKAEKMDGIQFVGGDMFADIPPADVALLKWILHDWSDEECIKILQCCKEAIPPKENGGKVIIVDIVVGVGINTQTTLETQLLFDLLMMMQYGGKERDVDEWHKLFMAAGLSNYKITPSIGLRSIIEVYP</sequence>
<keyword evidence="3" id="KW-0949">S-adenosyl-L-methionine</keyword>
<dbReference type="PANTHER" id="PTHR11746">
    <property type="entry name" value="O-METHYLTRANSFERASE"/>
    <property type="match status" value="1"/>
</dbReference>
<dbReference type="FunFam" id="3.40.50.150:FF:000057">
    <property type="entry name" value="O-methyltransferase ZRP4"/>
    <property type="match status" value="1"/>
</dbReference>
<keyword evidence="1" id="KW-0489">Methyltransferase</keyword>
<dbReference type="InterPro" id="IPR036388">
    <property type="entry name" value="WH-like_DNA-bd_sf"/>
</dbReference>
<dbReference type="GO" id="GO:0008757">
    <property type="term" value="F:S-adenosylmethionine-dependent methyltransferase activity"/>
    <property type="evidence" value="ECO:0007669"/>
    <property type="project" value="UniProtKB-ARBA"/>
</dbReference>
<dbReference type="Gene3D" id="3.40.50.150">
    <property type="entry name" value="Vaccinia Virus protein VP39"/>
    <property type="match status" value="1"/>
</dbReference>
<dbReference type="Pfam" id="PF08100">
    <property type="entry name" value="Dimerisation"/>
    <property type="match status" value="1"/>
</dbReference>
<dbReference type="SUPFAM" id="SSF46785">
    <property type="entry name" value="Winged helix' DNA-binding domain"/>
    <property type="match status" value="1"/>
</dbReference>
<keyword evidence="2" id="KW-0808">Transferase</keyword>
<dbReference type="GO" id="GO:0046983">
    <property type="term" value="F:protein dimerization activity"/>
    <property type="evidence" value="ECO:0007669"/>
    <property type="project" value="InterPro"/>
</dbReference>
<keyword evidence="7" id="KW-1185">Reference proteome</keyword>
<evidence type="ECO:0000313" key="7">
    <source>
        <dbReference type="Proteomes" id="UP000775213"/>
    </source>
</evidence>
<dbReference type="GO" id="GO:0008171">
    <property type="term" value="F:O-methyltransferase activity"/>
    <property type="evidence" value="ECO:0007669"/>
    <property type="project" value="InterPro"/>
</dbReference>
<evidence type="ECO:0000313" key="6">
    <source>
        <dbReference type="EMBL" id="KAH0450238.1"/>
    </source>
</evidence>
<proteinExistence type="predicted"/>
<dbReference type="GO" id="GO:0032259">
    <property type="term" value="P:methylation"/>
    <property type="evidence" value="ECO:0007669"/>
    <property type="project" value="UniProtKB-KW"/>
</dbReference>
<dbReference type="Gene3D" id="1.10.10.10">
    <property type="entry name" value="Winged helix-like DNA-binding domain superfamily/Winged helix DNA-binding domain"/>
    <property type="match status" value="1"/>
</dbReference>
<dbReference type="SUPFAM" id="SSF53335">
    <property type="entry name" value="S-adenosyl-L-methionine-dependent methyltransferases"/>
    <property type="match status" value="1"/>
</dbReference>
<dbReference type="InterPro" id="IPR029063">
    <property type="entry name" value="SAM-dependent_MTases_sf"/>
</dbReference>
<comment type="caution">
    <text evidence="6">The sequence shown here is derived from an EMBL/GenBank/DDBJ whole genome shotgun (WGS) entry which is preliminary data.</text>
</comment>
<dbReference type="PROSITE" id="PS51683">
    <property type="entry name" value="SAM_OMT_II"/>
    <property type="match status" value="1"/>
</dbReference>
<gene>
    <name evidence="6" type="ORF">IEQ34_020930</name>
</gene>
<dbReference type="InterPro" id="IPR012967">
    <property type="entry name" value="COMT_dimerisation"/>
</dbReference>
<dbReference type="Pfam" id="PF00891">
    <property type="entry name" value="Methyltransf_2"/>
    <property type="match status" value="1"/>
</dbReference>
<name>A0AAV7G3G5_DENCH</name>
<evidence type="ECO:0000256" key="2">
    <source>
        <dbReference type="ARBA" id="ARBA00022679"/>
    </source>
</evidence>
<evidence type="ECO:0000259" key="4">
    <source>
        <dbReference type="Pfam" id="PF00891"/>
    </source>
</evidence>
<organism evidence="6 7">
    <name type="scientific">Dendrobium chrysotoxum</name>
    <name type="common">Orchid</name>
    <dbReference type="NCBI Taxonomy" id="161865"/>
    <lineage>
        <taxon>Eukaryota</taxon>
        <taxon>Viridiplantae</taxon>
        <taxon>Streptophyta</taxon>
        <taxon>Embryophyta</taxon>
        <taxon>Tracheophyta</taxon>
        <taxon>Spermatophyta</taxon>
        <taxon>Magnoliopsida</taxon>
        <taxon>Liliopsida</taxon>
        <taxon>Asparagales</taxon>
        <taxon>Orchidaceae</taxon>
        <taxon>Epidendroideae</taxon>
        <taxon>Malaxideae</taxon>
        <taxon>Dendrobiinae</taxon>
        <taxon>Dendrobium</taxon>
    </lineage>
</organism>
<evidence type="ECO:0000259" key="5">
    <source>
        <dbReference type="Pfam" id="PF08100"/>
    </source>
</evidence>
<feature type="domain" description="O-methyltransferase dimerisation" evidence="5">
    <location>
        <begin position="90"/>
        <end position="175"/>
    </location>
</feature>
<evidence type="ECO:0000256" key="3">
    <source>
        <dbReference type="ARBA" id="ARBA00022691"/>
    </source>
</evidence>
<protein>
    <recommendedName>
        <fullName evidence="8">O-methyltransferase</fullName>
    </recommendedName>
</protein>
<dbReference type="InterPro" id="IPR016461">
    <property type="entry name" value="COMT-like"/>
</dbReference>
<evidence type="ECO:0008006" key="8">
    <source>
        <dbReference type="Google" id="ProtNLM"/>
    </source>
</evidence>
<dbReference type="InterPro" id="IPR036390">
    <property type="entry name" value="WH_DNA-bd_sf"/>
</dbReference>
<dbReference type="Proteomes" id="UP000775213">
    <property type="component" value="Unassembled WGS sequence"/>
</dbReference>
<evidence type="ECO:0000256" key="1">
    <source>
        <dbReference type="ARBA" id="ARBA00022603"/>
    </source>
</evidence>
<reference evidence="6 7" key="1">
    <citation type="journal article" date="2021" name="Hortic Res">
        <title>Chromosome-scale assembly of the Dendrobium chrysotoxum genome enhances the understanding of orchid evolution.</title>
        <authorList>
            <person name="Zhang Y."/>
            <person name="Zhang G.Q."/>
            <person name="Zhang D."/>
            <person name="Liu X.D."/>
            <person name="Xu X.Y."/>
            <person name="Sun W.H."/>
            <person name="Yu X."/>
            <person name="Zhu X."/>
            <person name="Wang Z.W."/>
            <person name="Zhao X."/>
            <person name="Zhong W.Y."/>
            <person name="Chen H."/>
            <person name="Yin W.L."/>
            <person name="Huang T."/>
            <person name="Niu S.C."/>
            <person name="Liu Z.J."/>
        </authorList>
    </citation>
    <scope>NUCLEOTIDE SEQUENCE [LARGE SCALE GENOMIC DNA]</scope>
    <source>
        <strain evidence="6">Lindl</strain>
    </source>
</reference>
<dbReference type="AlphaFoldDB" id="A0AAV7G3G5"/>